<accession>A0A1F5URQ8</accession>
<dbReference type="Gene3D" id="3.90.1200.10">
    <property type="match status" value="1"/>
</dbReference>
<evidence type="ECO:0000259" key="1">
    <source>
        <dbReference type="Pfam" id="PF01636"/>
    </source>
</evidence>
<dbReference type="EMBL" id="MFGX01000094">
    <property type="protein sequence ID" value="OGF53843.1"/>
    <property type="molecule type" value="Genomic_DNA"/>
</dbReference>
<name>A0A1F5URQ8_FRAXR</name>
<proteinExistence type="predicted"/>
<dbReference type="SUPFAM" id="SSF56112">
    <property type="entry name" value="Protein kinase-like (PK-like)"/>
    <property type="match status" value="1"/>
</dbReference>
<dbReference type="InterPro" id="IPR002575">
    <property type="entry name" value="Aminoglycoside_PTrfase"/>
</dbReference>
<gene>
    <name evidence="2" type="ORF">A2Z21_10360</name>
</gene>
<reference evidence="2 3" key="1">
    <citation type="journal article" date="2016" name="Nat. Commun.">
        <title>Thousands of microbial genomes shed light on interconnected biogeochemical processes in an aquifer system.</title>
        <authorList>
            <person name="Anantharaman K."/>
            <person name="Brown C.T."/>
            <person name="Hug L.A."/>
            <person name="Sharon I."/>
            <person name="Castelle C.J."/>
            <person name="Probst A.J."/>
            <person name="Thomas B.C."/>
            <person name="Singh A."/>
            <person name="Wilkins M.J."/>
            <person name="Karaoz U."/>
            <person name="Brodie E.L."/>
            <person name="Williams K.H."/>
            <person name="Hubbard S.S."/>
            <person name="Banfield J.F."/>
        </authorList>
    </citation>
    <scope>NUCLEOTIDE SEQUENCE [LARGE SCALE GENOMIC DNA]</scope>
    <source>
        <strain evidence="3">RBG_16_55_9</strain>
    </source>
</reference>
<comment type="caution">
    <text evidence="2">The sequence shown here is derived from an EMBL/GenBank/DDBJ whole genome shotgun (WGS) entry which is preliminary data.</text>
</comment>
<protein>
    <recommendedName>
        <fullName evidence="1">Aminoglycoside phosphotransferase domain-containing protein</fullName>
    </recommendedName>
</protein>
<sequence length="295" mass="33737">MDIPVAYLDRIRACRPDLIISAAHLNHDGLVNDVVIVNNELVFRFAKGERAKQSLIQEAKIVELVRCYVALPVPIFEKRGDDFVVYRIIPGDALHREDILRQDESTQDRLAEQISRFLQQLHSIPRRAIEEHGIAPSDSVRNQQDWIRLFQDVERELFPLLMIHAQEWVTRHFAPVLDGSLDLNYDPVLIHGDLGPYHILYDPTVHKINGVIDFGTSGLGDPADDFAAIIHALGESFLLRMSKFYPEIRTALDRARFWAGTLELQWALHGIRSNDVSWFVCHIGRARDVMPIRAA</sequence>
<dbReference type="PANTHER" id="PTHR21310:SF15">
    <property type="entry name" value="AMINOGLYCOSIDE PHOSPHOTRANSFERASE DOMAIN-CONTAINING PROTEIN"/>
    <property type="match status" value="1"/>
</dbReference>
<dbReference type="STRING" id="1817864.A2Z21_10360"/>
<dbReference type="Proteomes" id="UP000179157">
    <property type="component" value="Unassembled WGS sequence"/>
</dbReference>
<dbReference type="AlphaFoldDB" id="A0A1F5URQ8"/>
<dbReference type="PANTHER" id="PTHR21310">
    <property type="entry name" value="AMINOGLYCOSIDE PHOSPHOTRANSFERASE-RELATED-RELATED"/>
    <property type="match status" value="1"/>
</dbReference>
<evidence type="ECO:0000313" key="2">
    <source>
        <dbReference type="EMBL" id="OGF53843.1"/>
    </source>
</evidence>
<dbReference type="InterPro" id="IPR051678">
    <property type="entry name" value="AGP_Transferase"/>
</dbReference>
<evidence type="ECO:0000313" key="3">
    <source>
        <dbReference type="Proteomes" id="UP000179157"/>
    </source>
</evidence>
<feature type="domain" description="Aminoglycoside phosphotransferase" evidence="1">
    <location>
        <begin position="28"/>
        <end position="246"/>
    </location>
</feature>
<organism evidence="2 3">
    <name type="scientific">Fraserbacteria sp. (strain RBG_16_55_9)</name>
    <dbReference type="NCBI Taxonomy" id="1817864"/>
    <lineage>
        <taxon>Bacteria</taxon>
        <taxon>Candidatus Fraseribacteriota</taxon>
    </lineage>
</organism>
<dbReference type="Gene3D" id="3.30.200.20">
    <property type="entry name" value="Phosphorylase Kinase, domain 1"/>
    <property type="match status" value="1"/>
</dbReference>
<dbReference type="InterPro" id="IPR011009">
    <property type="entry name" value="Kinase-like_dom_sf"/>
</dbReference>
<dbReference type="Pfam" id="PF01636">
    <property type="entry name" value="APH"/>
    <property type="match status" value="1"/>
</dbReference>